<keyword evidence="4" id="KW-1185">Reference proteome</keyword>
<sequence length="2937" mass="333705">MTKKNAINGILITLGSLAAAGATTISLLEQRANFDRQSYVEKQFENSIKLFDKYVDLMNLSPKEKANLESERDKARLSLSNPETSVLTKYKEINSINDLHKKHIFDFANKVADQDEISKKDLNALNALLSDQASRLREKDLVSQFGSNELTNLKIALNDFNKISKVQRVQWVNNYQKELDKFLTKQDYLIKDILMQEGNTFDDNITELNKLLPTKALKNTINQNIVQVEHDVLAREFRINNIEINKRIIENKIIDAKGQANTEFAAEYVKITAEITSLVNTNVETIAQSLFESATPNNKDDEVKAESVKKLSDLKDLVKSNKSIEENRVLIESMVQVIEDSKLLNSSQLNSLLIRDSISKYFKLSDYYLNNTKLKLEASQNKDDIAQANEDIRIYHSVLNDSSLSNAEIIKKLKERVNSYQYLGKSKLKNVWNRLITEKNIIALINTDKPDSYNKTKLLNQVLSYTSRLNSLRYFNDKLSNSLLYFEQEHNKNVKRITQQELLKLNREIDEIIENNTDSAKIKSLVDAKLDAMSTLIETRKELDEIKIQINSTIINLNDYPQQVKDKYLSKLVKQQATDLINQISDANIFVNLDTDQIVAKKYSIREQLRSLQKVELAYLYAKTNAEVKAMKSTLQLLNKLTEQQAQDLKSQQIDAVLLEKLINELNKETQKIVSVKFNPVVSTVVLDQIKKYKFLVNVLETTITQNQTAYDRLQAQIFAERTFNPTGENPHEYTENEKIQLQKLKSNKDLLQNRAQNINDLLSALDRKENGQGDLTQDQKTQFENSGVFANAESGQLKTLNDVADQIKDIQNSTSIIRDVKDSLKSLDKLVDEIKADADIVDQFTEEFQKVDDIKDQISNELKQNPVNLDNVNKLKQQAINLAKTLKEKRNNNSIEAKLNAITADIDKYYPNQEDKQPSAGENALRKRLEDLIKESKQENLTTEQKKKILEKAELLKQSIAKVKEIEDNLKTFEKNSEEFNASPDKRSGVPKAIADSEEIKTKMDGIFKVIQAGEQMPTLASIEDAVKKTSQMNDDLVLAFHKDQIRARNESIQSKAYPISGESADTLKNLVNTAIKDIDSYAQEKDKAKSDATAKDAVAVLSAQEALIDRIKQAIIEKENIQSDPTLAQSESAKEANNLGEVIKINLPAKGDTSEMTAAKMKKITDAIEIAKAKHELRKVMVNELDKVLSPSQEQRTLLESVKTAVKTNKATYKDIIENVSYSPEAILQKAKELHEKVVSLNAEKEELIATYNKEKARIDAFVAELDQKAYHDQTKPDQYTNFDDYEKARQSYVTDCANILTSTIDSMQQAEKAMRFAYNKDLVQNRLAKYEAFVTSEIDNETGTKPTGTANVMEHIQNFKNKINNEINKNIEGATADSIIKNIDAMENYNNRQKDIIDLIHEYELDPDKDTHKKALQDLNALLGAQYQPLATDQLNLKDKTLLSELKRIKTEAGLKSENKKQGNLLLQHFNNFRAIPELNNNSNETRVKVNEVVNEIIGKPVDLGNLVDNSLTLNSGKIINNILNENLKQNANKDVLNSINDRIEIIKQNKIYYDALGLQVGSAETLSQANANTVSDTVKSYLTSDLQPLIDKARNLFSSDTKPDDKHSVQQCVQENRAKFVEIIKAIEISKERIKQALEISGTVDEAKNINQSVDFFEKDGISGAQNTEKLQNWLNSVVSEANNNINEKDKAKEARIALVKEKSLKALEFMKALSDVSKTIQQWKTERESAPKYSVTIEDEKAMIQNLWDILPNDNEVLTPSQIEERITKIKQQLANQTVLRNKRKDTLDSLNEFKNSPNYDAAKQTHNLGREIDKKIDALLQETENAKNNNTMDGVIQKVNNLKTFMPKLLELASKLKKVNDFNSSLVPLNESISQDKEQLSAAIDSATVLFRQDIPTDETMAAKQDEIVKNIKLLDLHMVRLDVNQDSARIQSEIENDTLITKEEKDVINAKIAEFNKELKAIPLSDTTPAKNYYDLRDKWLSGEGNNSIKYVIKNSRNLTTQYRTAESLLRLQRSGLTENVDSNNVKNAYALLKESINKAKTANKAMQNDEKTKVALQTELSDNIDKLVSSKILSAMTLKAKTKELLDSLKLASNKANSSALLGDYEQKAVNALDYTRPQGAAPEDIIEAVNKLIEKALNEYKHQIKNAFDVQHNEINKSLANLTNFSEFLIDSLWGKKSKDNFNAIVQAKALTKQFIEANNTLGSRINSFVKIDTQAGQDTFVTAYLNKNFELINESKAKIEKFINQLRVDFDQMIKVQNGLIDSLNTTFKKGLQTTDETTLFEKSGLIQTQKDFNEFSSAFEKIQGVYTKIISSNSASELQNYVDSINSSINQFDKMISTFKNEVTVLLGKRVDLTEIYKYLFKSTVVWGNEPKLNDLEQAYEQALAPITAEMAKISKNNNSGNWVSEFNTTEANKIAINTIFEKLPEFLNWTNTNNNLFFENVIGKESSDEQQNLDKPYYQIVAKPSMTREEFKTNFSNITNGMENSQTEIDITNNDQFLNMFDEFNFTKLDDGSIYNPVSMKVYLIKQTDINSFYQETKSSQVSKSIKIKLRYKYEPSNLSIYKEFKGFETERTVEIPFTTKDELKLLDGSADVFYKDYVKENIGYNSKQVIAKADELGWEENDLNAISAKTLEAFKKSLGIVNETDEVIVDYANHKIYDIKGGNITERTGFVDSKDSKFDFKFLFPEFYIYQQFSQINADSSKQMLRIRVKNHQIYIEAVLPSVLLIGNSNIDHNTKTVTAVQKGDFKLLEDEKTMAAATTVSMRFAVDYDTATKNIYLFTTRFETWIVAKHRQLSDPSIKPTATWEQDGKNAYNWSNIDFCKWLVTHGSVWQTEGNNFNSSPLYKPNETGSGSDKGNRDDLDKAVGNEQIWTKNPRAAECYVWSDGTTPESLKTTHILTAFEKLSTVYNSGVFRFMFKDIKPTK</sequence>
<feature type="coiled-coil region" evidence="1">
    <location>
        <begin position="1233"/>
        <end position="1260"/>
    </location>
</feature>
<feature type="compositionally biased region" description="Polar residues" evidence="2">
    <location>
        <begin position="2854"/>
        <end position="2867"/>
    </location>
</feature>
<dbReference type="RefSeq" id="WP_171110872.1">
    <property type="nucleotide sequence ID" value="NZ_CP053096.1"/>
</dbReference>
<accession>A0A6M4JA64</accession>
<feature type="region of interest" description="Disordered" evidence="2">
    <location>
        <begin position="2854"/>
        <end position="2874"/>
    </location>
</feature>
<evidence type="ECO:0000256" key="1">
    <source>
        <dbReference type="SAM" id="Coils"/>
    </source>
</evidence>
<keyword evidence="1" id="KW-0175">Coiled coil</keyword>
<organism evidence="3 4">
    <name type="scientific">Mycoplasma miroungigenitalium</name>
    <dbReference type="NCBI Taxonomy" id="754515"/>
    <lineage>
        <taxon>Bacteria</taxon>
        <taxon>Bacillati</taxon>
        <taxon>Mycoplasmatota</taxon>
        <taxon>Mollicutes</taxon>
        <taxon>Mycoplasmataceae</taxon>
        <taxon>Mycoplasma</taxon>
    </lineage>
</organism>
<dbReference type="Proteomes" id="UP000500686">
    <property type="component" value="Chromosome"/>
</dbReference>
<proteinExistence type="predicted"/>
<protein>
    <submittedName>
        <fullName evidence="3">Uncharacterized protein</fullName>
    </submittedName>
</protein>
<gene>
    <name evidence="3" type="ORF">HLA87_00470</name>
</gene>
<feature type="coiled-coil region" evidence="1">
    <location>
        <begin position="735"/>
        <end position="769"/>
    </location>
</feature>
<name>A0A6M4JA64_9MOLU</name>
<feature type="coiled-coil region" evidence="1">
    <location>
        <begin position="927"/>
        <end position="984"/>
    </location>
</feature>
<evidence type="ECO:0000313" key="3">
    <source>
        <dbReference type="EMBL" id="QJR43285.1"/>
    </source>
</evidence>
<evidence type="ECO:0000256" key="2">
    <source>
        <dbReference type="SAM" id="MobiDB-lite"/>
    </source>
</evidence>
<dbReference type="KEGG" id="mmir:HLA87_00470"/>
<dbReference type="EMBL" id="CP053096">
    <property type="protein sequence ID" value="QJR43285.1"/>
    <property type="molecule type" value="Genomic_DNA"/>
</dbReference>
<evidence type="ECO:0000313" key="4">
    <source>
        <dbReference type="Proteomes" id="UP000500686"/>
    </source>
</evidence>
<reference evidence="3 4" key="1">
    <citation type="submission" date="2020-05" db="EMBL/GenBank/DDBJ databases">
        <title>Novel Mycoplasma species detected in Mirounga angustirostris (northern elephant seal) from the USA.</title>
        <authorList>
            <person name="Volokhov D.V."/>
        </authorList>
    </citation>
    <scope>NUCLEOTIDE SEQUENCE [LARGE SCALE GENOMIC DNA]</scope>
    <source>
        <strain evidence="3 4">Mirounga ES2806-GEN</strain>
    </source>
</reference>